<evidence type="ECO:0000256" key="2">
    <source>
        <dbReference type="ARBA" id="ARBA00004370"/>
    </source>
</evidence>
<sequence length="513" mass="56483">MMKSIKAQLTVWLIVGITVILSVMGYVSFSTSKAQGEADYQALRTALQERLALSLPHGVWQLDDQYIQLTLDAELGWQSLIAIRIKGDAGLNIGRIRDSRGLRDMTPTEEPAADDILTIPIVYQGKEKLGVAEVFLSRSDLNAQLRSHLMESLMQIVLLDVLILFMMSYALRHFVFHPLKELQDALDLAASSSDLESATFSVNQKNEFGDVMHSFNRIVARIMDDLKMRTQAEANAREEKEKAQDAYRRLVQTQQTLVESEKLASLGGLVAGVAHEINTPVGISLTAASHLAAVTQQLNSELEAGAIKKSDFQNYLATAKESCELILSNAERAANLIHSFKQVAVDQTSEARRDFQLEDYLHEIITSLRPKFKRTSIEIQIDCEPDLLMDSYPGALSQVMTNLLVNAVTHAFDESQPGRIEIAAHRLENGYLSLTVKDNGKGIAPENMGKIFQPFFTTRRGSGGSGLGLHIVYNVVRQRLGGSIDVSSALGEGTVFSIRLPCIAPSIAPKEGS</sequence>
<dbReference type="Gene3D" id="6.10.340.10">
    <property type="match status" value="1"/>
</dbReference>
<keyword evidence="8" id="KW-1133">Transmembrane helix</keyword>
<organism evidence="11 12">
    <name type="scientific">Paludibacterium purpuratum</name>
    <dbReference type="NCBI Taxonomy" id="1144873"/>
    <lineage>
        <taxon>Bacteria</taxon>
        <taxon>Pseudomonadati</taxon>
        <taxon>Pseudomonadota</taxon>
        <taxon>Betaproteobacteria</taxon>
        <taxon>Neisseriales</taxon>
        <taxon>Chromobacteriaceae</taxon>
        <taxon>Paludibacterium</taxon>
    </lineage>
</organism>
<dbReference type="RefSeq" id="WP_133678956.1">
    <property type="nucleotide sequence ID" value="NZ_SNZP01000003.1"/>
</dbReference>
<evidence type="ECO:0000256" key="8">
    <source>
        <dbReference type="SAM" id="Phobius"/>
    </source>
</evidence>
<dbReference type="GO" id="GO:0000155">
    <property type="term" value="F:phosphorelay sensor kinase activity"/>
    <property type="evidence" value="ECO:0007669"/>
    <property type="project" value="InterPro"/>
</dbReference>
<dbReference type="SUPFAM" id="SSF55874">
    <property type="entry name" value="ATPase domain of HSP90 chaperone/DNA topoisomerase II/histidine kinase"/>
    <property type="match status" value="1"/>
</dbReference>
<dbReference type="PROSITE" id="PS50109">
    <property type="entry name" value="HIS_KIN"/>
    <property type="match status" value="1"/>
</dbReference>
<dbReference type="EMBL" id="SNZP01000003">
    <property type="protein sequence ID" value="TDR81595.1"/>
    <property type="molecule type" value="Genomic_DNA"/>
</dbReference>
<dbReference type="InterPro" id="IPR003661">
    <property type="entry name" value="HisK_dim/P_dom"/>
</dbReference>
<dbReference type="Proteomes" id="UP000295611">
    <property type="component" value="Unassembled WGS sequence"/>
</dbReference>
<evidence type="ECO:0000256" key="6">
    <source>
        <dbReference type="ARBA" id="ARBA00022777"/>
    </source>
</evidence>
<dbReference type="Gene3D" id="3.30.565.10">
    <property type="entry name" value="Histidine kinase-like ATPase, C-terminal domain"/>
    <property type="match status" value="1"/>
</dbReference>
<dbReference type="CDD" id="cd00082">
    <property type="entry name" value="HisKA"/>
    <property type="match status" value="1"/>
</dbReference>
<evidence type="ECO:0000256" key="7">
    <source>
        <dbReference type="SAM" id="Coils"/>
    </source>
</evidence>
<dbReference type="InterPro" id="IPR036890">
    <property type="entry name" value="HATPase_C_sf"/>
</dbReference>
<feature type="transmembrane region" description="Helical" evidence="8">
    <location>
        <begin position="9"/>
        <end position="29"/>
    </location>
</feature>
<evidence type="ECO:0000256" key="4">
    <source>
        <dbReference type="ARBA" id="ARBA00022553"/>
    </source>
</evidence>
<name>A0A4R7BCE9_9NEIS</name>
<dbReference type="Gene3D" id="1.10.287.130">
    <property type="match status" value="1"/>
</dbReference>
<dbReference type="PRINTS" id="PR00344">
    <property type="entry name" value="BCTRLSENSOR"/>
</dbReference>
<dbReference type="InterPro" id="IPR004358">
    <property type="entry name" value="Sig_transdc_His_kin-like_C"/>
</dbReference>
<accession>A0A4R7BCE9</accession>
<evidence type="ECO:0000313" key="11">
    <source>
        <dbReference type="EMBL" id="TDR81595.1"/>
    </source>
</evidence>
<dbReference type="AlphaFoldDB" id="A0A4R7BCE9"/>
<gene>
    <name evidence="11" type="ORF">DFP86_103252</name>
</gene>
<dbReference type="EC" id="2.7.13.3" evidence="3"/>
<dbReference type="GO" id="GO:0016020">
    <property type="term" value="C:membrane"/>
    <property type="evidence" value="ECO:0007669"/>
    <property type="project" value="UniProtKB-SubCell"/>
</dbReference>
<dbReference type="PANTHER" id="PTHR43065:SF42">
    <property type="entry name" value="TWO-COMPONENT SENSOR PPRA"/>
    <property type="match status" value="1"/>
</dbReference>
<comment type="subcellular location">
    <subcellularLocation>
        <location evidence="2">Membrane</location>
    </subcellularLocation>
</comment>
<keyword evidence="7" id="KW-0175">Coiled coil</keyword>
<evidence type="ECO:0000256" key="3">
    <source>
        <dbReference type="ARBA" id="ARBA00012438"/>
    </source>
</evidence>
<evidence type="ECO:0000256" key="1">
    <source>
        <dbReference type="ARBA" id="ARBA00000085"/>
    </source>
</evidence>
<dbReference type="SMART" id="SM00387">
    <property type="entry name" value="HATPase_c"/>
    <property type="match status" value="1"/>
</dbReference>
<comment type="caution">
    <text evidence="11">The sequence shown here is derived from an EMBL/GenBank/DDBJ whole genome shotgun (WGS) entry which is preliminary data.</text>
</comment>
<dbReference type="InterPro" id="IPR005467">
    <property type="entry name" value="His_kinase_dom"/>
</dbReference>
<dbReference type="PROSITE" id="PS50885">
    <property type="entry name" value="HAMP"/>
    <property type="match status" value="1"/>
</dbReference>
<evidence type="ECO:0000259" key="9">
    <source>
        <dbReference type="PROSITE" id="PS50109"/>
    </source>
</evidence>
<feature type="domain" description="Histidine kinase" evidence="9">
    <location>
        <begin position="272"/>
        <end position="504"/>
    </location>
</feature>
<dbReference type="InterPro" id="IPR003660">
    <property type="entry name" value="HAMP_dom"/>
</dbReference>
<reference evidence="11 12" key="1">
    <citation type="submission" date="2019-03" db="EMBL/GenBank/DDBJ databases">
        <title>Genomic Encyclopedia of Type Strains, Phase III (KMG-III): the genomes of soil and plant-associated and newly described type strains.</title>
        <authorList>
            <person name="Whitman W."/>
        </authorList>
    </citation>
    <scope>NUCLEOTIDE SEQUENCE [LARGE SCALE GENOMIC DNA]</scope>
    <source>
        <strain evidence="11 12">CECT 8976</strain>
    </source>
</reference>
<proteinExistence type="predicted"/>
<keyword evidence="4" id="KW-0597">Phosphoprotein</keyword>
<evidence type="ECO:0000259" key="10">
    <source>
        <dbReference type="PROSITE" id="PS50885"/>
    </source>
</evidence>
<dbReference type="InterPro" id="IPR003594">
    <property type="entry name" value="HATPase_dom"/>
</dbReference>
<dbReference type="OrthoDB" id="9812260at2"/>
<keyword evidence="5" id="KW-0808">Transferase</keyword>
<keyword evidence="12" id="KW-1185">Reference proteome</keyword>
<dbReference type="PANTHER" id="PTHR43065">
    <property type="entry name" value="SENSOR HISTIDINE KINASE"/>
    <property type="match status" value="1"/>
</dbReference>
<keyword evidence="8" id="KW-0812">Transmembrane</keyword>
<keyword evidence="8" id="KW-0472">Membrane</keyword>
<feature type="coiled-coil region" evidence="7">
    <location>
        <begin position="229"/>
        <end position="256"/>
    </location>
</feature>
<comment type="catalytic activity">
    <reaction evidence="1">
        <text>ATP + protein L-histidine = ADP + protein N-phospho-L-histidine.</text>
        <dbReference type="EC" id="2.7.13.3"/>
    </reaction>
</comment>
<dbReference type="Pfam" id="PF02518">
    <property type="entry name" value="HATPase_c"/>
    <property type="match status" value="1"/>
</dbReference>
<evidence type="ECO:0000256" key="5">
    <source>
        <dbReference type="ARBA" id="ARBA00022679"/>
    </source>
</evidence>
<protein>
    <recommendedName>
        <fullName evidence="3">histidine kinase</fullName>
        <ecNumber evidence="3">2.7.13.3</ecNumber>
    </recommendedName>
</protein>
<evidence type="ECO:0000313" key="12">
    <source>
        <dbReference type="Proteomes" id="UP000295611"/>
    </source>
</evidence>
<keyword evidence="6 11" id="KW-0418">Kinase</keyword>
<feature type="domain" description="HAMP" evidence="10">
    <location>
        <begin position="173"/>
        <end position="227"/>
    </location>
</feature>